<evidence type="ECO:0000256" key="4">
    <source>
        <dbReference type="ARBA" id="ARBA00023163"/>
    </source>
</evidence>
<dbReference type="SMART" id="SM01043">
    <property type="entry name" value="BTAD"/>
    <property type="match status" value="1"/>
</dbReference>
<proteinExistence type="inferred from homology"/>
<dbReference type="GO" id="GO:0000160">
    <property type="term" value="P:phosphorelay signal transduction system"/>
    <property type="evidence" value="ECO:0007669"/>
    <property type="project" value="InterPro"/>
</dbReference>
<dbReference type="CDD" id="cd15831">
    <property type="entry name" value="BTAD"/>
    <property type="match status" value="1"/>
</dbReference>
<dbReference type="RefSeq" id="WP_093954327.1">
    <property type="nucleotide sequence ID" value="NZ_NMUL01000087.1"/>
</dbReference>
<dbReference type="InterPro" id="IPR011990">
    <property type="entry name" value="TPR-like_helical_dom_sf"/>
</dbReference>
<dbReference type="AlphaFoldDB" id="A0A229SKD9"/>
<evidence type="ECO:0000256" key="1">
    <source>
        <dbReference type="ARBA" id="ARBA00005820"/>
    </source>
</evidence>
<evidence type="ECO:0000256" key="2">
    <source>
        <dbReference type="ARBA" id="ARBA00023015"/>
    </source>
</evidence>
<dbReference type="GO" id="GO:0003677">
    <property type="term" value="F:DNA binding"/>
    <property type="evidence" value="ECO:0007669"/>
    <property type="project" value="UniProtKB-UniRule"/>
</dbReference>
<keyword evidence="2" id="KW-0805">Transcription regulation</keyword>
<keyword evidence="4" id="KW-0804">Transcription</keyword>
<comment type="similarity">
    <text evidence="1">Belongs to the AfsR/DnrI/RedD regulatory family.</text>
</comment>
<dbReference type="InterPro" id="IPR036388">
    <property type="entry name" value="WH-like_DNA-bd_sf"/>
</dbReference>
<dbReference type="SMART" id="SM00862">
    <property type="entry name" value="Trans_reg_C"/>
    <property type="match status" value="1"/>
</dbReference>
<dbReference type="Pfam" id="PF03704">
    <property type="entry name" value="BTAD"/>
    <property type="match status" value="1"/>
</dbReference>
<dbReference type="PROSITE" id="PS51755">
    <property type="entry name" value="OMPR_PHOB"/>
    <property type="match status" value="1"/>
</dbReference>
<dbReference type="GO" id="GO:0006355">
    <property type="term" value="P:regulation of DNA-templated transcription"/>
    <property type="evidence" value="ECO:0007669"/>
    <property type="project" value="InterPro"/>
</dbReference>
<dbReference type="Gene3D" id="1.10.10.10">
    <property type="entry name" value="Winged helix-like DNA-binding domain superfamily/Winged helix DNA-binding domain"/>
    <property type="match status" value="1"/>
</dbReference>
<feature type="domain" description="OmpR/PhoB-type" evidence="6">
    <location>
        <begin position="4"/>
        <end position="108"/>
    </location>
</feature>
<dbReference type="InterPro" id="IPR001867">
    <property type="entry name" value="OmpR/PhoB-type_DNA-bd"/>
</dbReference>
<evidence type="ECO:0000313" key="7">
    <source>
        <dbReference type="EMBL" id="OXM59296.1"/>
    </source>
</evidence>
<reference evidence="8" key="1">
    <citation type="submission" date="2017-07" db="EMBL/GenBank/DDBJ databases">
        <title>Comparative genome mining reveals phylogenetic distribution patterns of secondary metabolites in Amycolatopsis.</title>
        <authorList>
            <person name="Adamek M."/>
            <person name="Alanjary M."/>
            <person name="Sales-Ortells H."/>
            <person name="Goodfellow M."/>
            <person name="Bull A.T."/>
            <person name="Kalinowski J."/>
            <person name="Ziemert N."/>
        </authorList>
    </citation>
    <scope>NUCLEOTIDE SEQUENCE [LARGE SCALE GENOMIC DNA]</scope>
    <source>
        <strain evidence="8">H5</strain>
    </source>
</reference>
<dbReference type="PANTHER" id="PTHR35807:SF1">
    <property type="entry name" value="TRANSCRIPTIONAL REGULATOR REDD"/>
    <property type="match status" value="1"/>
</dbReference>
<accession>A0A229SKD9</accession>
<dbReference type="OrthoDB" id="8482304at2"/>
<dbReference type="InterPro" id="IPR051677">
    <property type="entry name" value="AfsR-DnrI-RedD_regulator"/>
</dbReference>
<comment type="caution">
    <text evidence="7">The sequence shown here is derived from an EMBL/GenBank/DDBJ whole genome shotgun (WGS) entry which is preliminary data.</text>
</comment>
<name>A0A229SKD9_9PSEU</name>
<dbReference type="SUPFAM" id="SSF46894">
    <property type="entry name" value="C-terminal effector domain of the bipartite response regulators"/>
    <property type="match status" value="1"/>
</dbReference>
<dbReference type="SUPFAM" id="SSF48452">
    <property type="entry name" value="TPR-like"/>
    <property type="match status" value="1"/>
</dbReference>
<dbReference type="PANTHER" id="PTHR35807">
    <property type="entry name" value="TRANSCRIPTIONAL REGULATOR REDD-RELATED"/>
    <property type="match status" value="1"/>
</dbReference>
<dbReference type="Gene3D" id="1.25.40.10">
    <property type="entry name" value="Tetratricopeptide repeat domain"/>
    <property type="match status" value="2"/>
</dbReference>
<organism evidence="7 8">
    <name type="scientific">Amycolatopsis vastitatis</name>
    <dbReference type="NCBI Taxonomy" id="1905142"/>
    <lineage>
        <taxon>Bacteria</taxon>
        <taxon>Bacillati</taxon>
        <taxon>Actinomycetota</taxon>
        <taxon>Actinomycetes</taxon>
        <taxon>Pseudonocardiales</taxon>
        <taxon>Pseudonocardiaceae</taxon>
        <taxon>Amycolatopsis</taxon>
    </lineage>
</organism>
<dbReference type="Gene3D" id="3.40.50.300">
    <property type="entry name" value="P-loop containing nucleotide triphosphate hydrolases"/>
    <property type="match status" value="1"/>
</dbReference>
<dbReference type="SUPFAM" id="SSF52540">
    <property type="entry name" value="P-loop containing nucleoside triphosphate hydrolases"/>
    <property type="match status" value="1"/>
</dbReference>
<dbReference type="CDD" id="cd00383">
    <property type="entry name" value="trans_reg_C"/>
    <property type="match status" value="1"/>
</dbReference>
<feature type="DNA-binding region" description="OmpR/PhoB-type" evidence="5">
    <location>
        <begin position="4"/>
        <end position="108"/>
    </location>
</feature>
<keyword evidence="8" id="KW-1185">Reference proteome</keyword>
<evidence type="ECO:0000259" key="6">
    <source>
        <dbReference type="PROSITE" id="PS51755"/>
    </source>
</evidence>
<dbReference type="EMBL" id="NMUL01000087">
    <property type="protein sequence ID" value="OXM59296.1"/>
    <property type="molecule type" value="Genomic_DNA"/>
</dbReference>
<evidence type="ECO:0000313" key="8">
    <source>
        <dbReference type="Proteomes" id="UP000215199"/>
    </source>
</evidence>
<dbReference type="Pfam" id="PF00486">
    <property type="entry name" value="Trans_reg_C"/>
    <property type="match status" value="1"/>
</dbReference>
<dbReference type="InterPro" id="IPR027417">
    <property type="entry name" value="P-loop_NTPase"/>
</dbReference>
<evidence type="ECO:0000256" key="3">
    <source>
        <dbReference type="ARBA" id="ARBA00023125"/>
    </source>
</evidence>
<dbReference type="Pfam" id="PF13191">
    <property type="entry name" value="AAA_16"/>
    <property type="match status" value="1"/>
</dbReference>
<dbReference type="Proteomes" id="UP000215199">
    <property type="component" value="Unassembled WGS sequence"/>
</dbReference>
<dbReference type="InterPro" id="IPR016032">
    <property type="entry name" value="Sig_transdc_resp-reg_C-effctor"/>
</dbReference>
<dbReference type="InterPro" id="IPR041664">
    <property type="entry name" value="AAA_16"/>
</dbReference>
<evidence type="ECO:0000256" key="5">
    <source>
        <dbReference type="PROSITE-ProRule" id="PRU01091"/>
    </source>
</evidence>
<dbReference type="InterPro" id="IPR005158">
    <property type="entry name" value="BTAD"/>
</dbReference>
<protein>
    <submittedName>
        <fullName evidence="7">Transcriptional regulator</fullName>
    </submittedName>
</protein>
<sequence>MAQPPAPLRAQIRLQILGRVRLWRDGAELAVGPRQQAVLLAVLLARVGQPVSRAELIDLLWGQEAPASALNVIHKYVGSLRRLLEPGLTLREAGSYLQRRGDGYVFGCGTGELDLVTFRRLVEAGRTAAAGGEREVALDRFVEALALWRGAAADGLDQAPVFVALDREFYDACLVASDLAVRRGRPERVLAALRLAASMAPLDEAVHAALIIGLAAGGHRAEALAVFRTIRARLAEELGIDPGAALRTAQRRALTQTLPTAAADDGGRSARAGLVGRTGELAVLRESLTAALAGGTGIVVIEGEPGVGKTRLLREAAAESERRGALVVWGSCLEGAGTPSMWPWLEAVRAILESLPAATRKPWLDGELGRLIASRDGGNGVRPLPESGTQFRLFEQVVALVREVADQRPVQIVIDDLHWADTASLQLLGHLVARLPHRTVIVVVLRDRAPAPTAALSRTLGAVSRVPGHRRIRLRTFTVDEVAELLHRESGRDPGGAAAEIHARTSGNAYLVLELSRRLDGVSSSAGAVPATVRDVVRTRTADLAETALDLLRLAALIGRQFGLRLLVAALELDVQACLDLLEPLGSLGLVEPVLDDPYTFRFSHDLVREAVVAGLPVARTAALHLRIADAIERGGGADEWVAEQLAYHLWASGPLADPVRTATALVRAGRHAVTKFAFEAAERHLQGAARVAREAGQAELELSAVSLLATVFWSQHDFVRSYVEILERARHLAKDLGRTTQATEFLLLRLALATSGARPERGQLARRLFEQGEAATDPALRSFGAAAWGIRQWDLGDITQSLRYLRESSRVPLDAVPAPERDQLPREVVTIRPLLQAVVETMHDELDAAHALLDDQEAGAGDDPQSIAVWAHFSAMAAAMAGDLDQATRAARRWIAADPGHIFLSVDSYLRITWCWVRALTGHDPAEAAAEAEQVLVTTLLDPPRFGIAFHYGLIVDMFLAAGMTEQARAALERAEWFLQAHGQRYAEGLLLLLRARLLHAAGEPDVVVRAAAEKARTLSIERGAHLFARRTEEFLAGLPAPC</sequence>
<gene>
    <name evidence="7" type="ORF">CF165_48270</name>
</gene>
<keyword evidence="3 5" id="KW-0238">DNA-binding</keyword>